<dbReference type="SMART" id="SM01100">
    <property type="entry name" value="CRAL_TRIO_N"/>
    <property type="match status" value="1"/>
</dbReference>
<dbReference type="SMART" id="SM00516">
    <property type="entry name" value="SEC14"/>
    <property type="match status" value="1"/>
</dbReference>
<sequence length="402" mass="45790">MSGHVGDLSPKQQQALQQFREVCKDLLNNDDDDYYCLRWLRARNFDIQQAKEMMKKSIAWRKANNVDDFAKDDYKPPEFVHRTLIGGMYGVDRQGGPVWIYPFGNFQIKPFLRGCTIKEILTYMAWRCEQGMKKMREQSKKLGKVVETQVVIFDFDNFSMLQALTAEAVSAVSAFIRMYEANYPERLHQAFVINVPSLFSVLFNLIKPLLTGNTLTKVHVLGKGDNWKEEILKYVDADQLPKQWGGNCVDEITGDPFCSTHITVARPITEADYRRRSSVLLNGDQGGSAAATVSVDRRSCHEVPVTVTLAGSRLCWEYETEDHDIGFAVVRAQDDPAAEDVTVLSWQREDSHLKPREGSILCEEPGTYVLKFDNSFSAYRSKKLTYTVRVVPPTISEREDEA</sequence>
<dbReference type="SUPFAM" id="SSF46938">
    <property type="entry name" value="CRAL/TRIO N-terminal domain"/>
    <property type="match status" value="1"/>
</dbReference>
<dbReference type="InterPro" id="IPR001251">
    <property type="entry name" value="CRAL-TRIO_dom"/>
</dbReference>
<evidence type="ECO:0000313" key="3">
    <source>
        <dbReference type="EMBL" id="JAP79677.1"/>
    </source>
</evidence>
<dbReference type="GO" id="GO:0005737">
    <property type="term" value="C:cytoplasm"/>
    <property type="evidence" value="ECO:0007669"/>
    <property type="project" value="TreeGrafter"/>
</dbReference>
<dbReference type="InterPro" id="IPR009038">
    <property type="entry name" value="GOLD_dom"/>
</dbReference>
<feature type="domain" description="GOLD" evidence="2">
    <location>
        <begin position="276"/>
        <end position="390"/>
    </location>
</feature>
<dbReference type="PRINTS" id="PR00180">
    <property type="entry name" value="CRETINALDHBP"/>
</dbReference>
<dbReference type="PROSITE" id="PS50866">
    <property type="entry name" value="GOLD"/>
    <property type="match status" value="1"/>
</dbReference>
<dbReference type="InterPro" id="IPR051064">
    <property type="entry name" value="SEC14/CRAL-TRIO_domain"/>
</dbReference>
<organism evidence="3">
    <name type="scientific">Rhipicephalus appendiculatus</name>
    <name type="common">Brown ear tick</name>
    <dbReference type="NCBI Taxonomy" id="34631"/>
    <lineage>
        <taxon>Eukaryota</taxon>
        <taxon>Metazoa</taxon>
        <taxon>Ecdysozoa</taxon>
        <taxon>Arthropoda</taxon>
        <taxon>Chelicerata</taxon>
        <taxon>Arachnida</taxon>
        <taxon>Acari</taxon>
        <taxon>Parasitiformes</taxon>
        <taxon>Ixodida</taxon>
        <taxon>Ixodoidea</taxon>
        <taxon>Ixodidae</taxon>
        <taxon>Rhipicephalinae</taxon>
        <taxon>Rhipicephalus</taxon>
        <taxon>Rhipicephalus</taxon>
    </lineage>
</organism>
<proteinExistence type="predicted"/>
<dbReference type="SUPFAM" id="SSF101576">
    <property type="entry name" value="Supernatant protein factor (SPF), C-terminal domain"/>
    <property type="match status" value="1"/>
</dbReference>
<dbReference type="InterPro" id="IPR036598">
    <property type="entry name" value="GOLD_dom_sf"/>
</dbReference>
<dbReference type="InterPro" id="IPR036865">
    <property type="entry name" value="CRAL-TRIO_dom_sf"/>
</dbReference>
<dbReference type="PANTHER" id="PTHR23324:SF83">
    <property type="entry name" value="SEC14-LIKE PROTEIN 2"/>
    <property type="match status" value="1"/>
</dbReference>
<feature type="domain" description="CRAL-TRIO" evidence="1">
    <location>
        <begin position="76"/>
        <end position="252"/>
    </location>
</feature>
<dbReference type="Pfam" id="PF03765">
    <property type="entry name" value="CRAL_TRIO_N"/>
    <property type="match status" value="1"/>
</dbReference>
<evidence type="ECO:0000259" key="1">
    <source>
        <dbReference type="PROSITE" id="PS50191"/>
    </source>
</evidence>
<name>A0A131YL50_RHIAP</name>
<dbReference type="PROSITE" id="PS50191">
    <property type="entry name" value="CRAL_TRIO"/>
    <property type="match status" value="1"/>
</dbReference>
<protein>
    <submittedName>
        <fullName evidence="3">Retinal binding protein</fullName>
    </submittedName>
</protein>
<dbReference type="EMBL" id="GEDV01008880">
    <property type="protein sequence ID" value="JAP79677.1"/>
    <property type="molecule type" value="Transcribed_RNA"/>
</dbReference>
<dbReference type="Pfam" id="PF00650">
    <property type="entry name" value="CRAL_TRIO"/>
    <property type="match status" value="1"/>
</dbReference>
<accession>A0A131YL50</accession>
<dbReference type="InterPro" id="IPR011074">
    <property type="entry name" value="CRAL/TRIO_N_dom"/>
</dbReference>
<dbReference type="Gene3D" id="3.40.525.10">
    <property type="entry name" value="CRAL-TRIO lipid binding domain"/>
    <property type="match status" value="1"/>
</dbReference>
<dbReference type="SUPFAM" id="SSF52087">
    <property type="entry name" value="CRAL/TRIO domain"/>
    <property type="match status" value="1"/>
</dbReference>
<dbReference type="Gene3D" id="2.60.120.680">
    <property type="entry name" value="GOLD domain"/>
    <property type="match status" value="1"/>
</dbReference>
<dbReference type="CDD" id="cd00170">
    <property type="entry name" value="SEC14"/>
    <property type="match status" value="1"/>
</dbReference>
<dbReference type="PANTHER" id="PTHR23324">
    <property type="entry name" value="SEC14 RELATED PROTEIN"/>
    <property type="match status" value="1"/>
</dbReference>
<reference evidence="3" key="1">
    <citation type="journal article" date="2016" name="Ticks Tick Borne Dis.">
        <title>De novo assembly and annotation of the salivary gland transcriptome of Rhipicephalus appendiculatus male and female ticks during blood feeding.</title>
        <authorList>
            <person name="de Castro M.H."/>
            <person name="de Klerk D."/>
            <person name="Pienaar R."/>
            <person name="Latif A.A."/>
            <person name="Rees D.J."/>
            <person name="Mans B.J."/>
        </authorList>
    </citation>
    <scope>NUCLEOTIDE SEQUENCE</scope>
    <source>
        <tissue evidence="3">Salivary glands</tissue>
    </source>
</reference>
<dbReference type="AlphaFoldDB" id="A0A131YL50"/>
<evidence type="ECO:0000259" key="2">
    <source>
        <dbReference type="PROSITE" id="PS50866"/>
    </source>
</evidence>
<dbReference type="InterPro" id="IPR036273">
    <property type="entry name" value="CRAL/TRIO_N_dom_sf"/>
</dbReference>